<gene>
    <name evidence="1" type="ORF">AMTR_s00070p00034470</name>
</gene>
<accession>U5DED9</accession>
<dbReference type="Proteomes" id="UP000017836">
    <property type="component" value="Unassembled WGS sequence"/>
</dbReference>
<evidence type="ECO:0008006" key="3">
    <source>
        <dbReference type="Google" id="ProtNLM"/>
    </source>
</evidence>
<dbReference type="Gramene" id="ERN20565">
    <property type="protein sequence ID" value="ERN20565"/>
    <property type="gene ID" value="AMTR_s00070p00034470"/>
</dbReference>
<protein>
    <recommendedName>
        <fullName evidence="3">Reverse transcriptase zinc-binding domain-containing protein</fullName>
    </recommendedName>
</protein>
<name>U5DED9_AMBTC</name>
<reference evidence="2" key="1">
    <citation type="journal article" date="2013" name="Science">
        <title>The Amborella genome and the evolution of flowering plants.</title>
        <authorList>
            <consortium name="Amborella Genome Project"/>
        </authorList>
    </citation>
    <scope>NUCLEOTIDE SEQUENCE [LARGE SCALE GENOMIC DNA]</scope>
</reference>
<organism evidence="1 2">
    <name type="scientific">Amborella trichopoda</name>
    <dbReference type="NCBI Taxonomy" id="13333"/>
    <lineage>
        <taxon>Eukaryota</taxon>
        <taxon>Viridiplantae</taxon>
        <taxon>Streptophyta</taxon>
        <taxon>Embryophyta</taxon>
        <taxon>Tracheophyta</taxon>
        <taxon>Spermatophyta</taxon>
        <taxon>Magnoliopsida</taxon>
        <taxon>Amborellales</taxon>
        <taxon>Amborellaceae</taxon>
        <taxon>Amborella</taxon>
    </lineage>
</organism>
<proteinExistence type="predicted"/>
<dbReference type="EMBL" id="KI392058">
    <property type="protein sequence ID" value="ERN20565.1"/>
    <property type="molecule type" value="Genomic_DNA"/>
</dbReference>
<evidence type="ECO:0000313" key="2">
    <source>
        <dbReference type="Proteomes" id="UP000017836"/>
    </source>
</evidence>
<dbReference type="HOGENOM" id="CLU_1637693_0_0_1"/>
<dbReference type="AlphaFoldDB" id="U5DED9"/>
<keyword evidence="2" id="KW-1185">Reference proteome</keyword>
<sequence>MFKVGRTDNRTLESFGDGDQTLGLSCSKLLEISRGKDSMIAISAETQAGHLVLSPTFRRAPSESESVALAQLLVLLQDFFVPLEETDPLLWSPAPTRTFLVASFYATLLPSPPPISYFSRIWSAPVPHNVRAFSWTLTRDTMLARDKGFNNSLFECPLLLPS</sequence>
<evidence type="ECO:0000313" key="1">
    <source>
        <dbReference type="EMBL" id="ERN20565.1"/>
    </source>
</evidence>